<accession>A0AAU8AIK8</accession>
<evidence type="ECO:0000313" key="1">
    <source>
        <dbReference type="EMBL" id="XCC94809.1"/>
    </source>
</evidence>
<sequence>MIPDASNPCWRRVLTSEAELSGAVLATKILVTRLRREVRSKPADMTGKIAELRGYFEKNAFATKDIALF</sequence>
<dbReference type="RefSeq" id="WP_353473637.1">
    <property type="nucleotide sequence ID" value="NZ_CP123384.1"/>
</dbReference>
<gene>
    <name evidence="1" type="ORF">PVT71_06235</name>
</gene>
<dbReference type="AlphaFoldDB" id="A0AAU8AIK8"/>
<name>A0AAU8AIK8_9RHOB</name>
<proteinExistence type="predicted"/>
<reference evidence="1" key="1">
    <citation type="submission" date="2023-02" db="EMBL/GenBank/DDBJ databases">
        <title>Description and genomic characterization of Salipiger bruguierae sp. nov., isolated from the sediment of mangrove plant Bruguiera sexangula.</title>
        <authorList>
            <person name="Long M."/>
        </authorList>
    </citation>
    <scope>NUCLEOTIDE SEQUENCE</scope>
    <source>
        <strain evidence="1">H15</strain>
    </source>
</reference>
<protein>
    <submittedName>
        <fullName evidence="1">Uncharacterized protein</fullName>
    </submittedName>
</protein>
<organism evidence="1">
    <name type="scientific">Alloyangia sp. H15</name>
    <dbReference type="NCBI Taxonomy" id="3029062"/>
    <lineage>
        <taxon>Bacteria</taxon>
        <taxon>Pseudomonadati</taxon>
        <taxon>Pseudomonadota</taxon>
        <taxon>Alphaproteobacteria</taxon>
        <taxon>Rhodobacterales</taxon>
        <taxon>Roseobacteraceae</taxon>
        <taxon>Alloyangia</taxon>
    </lineage>
</organism>
<dbReference type="EMBL" id="CP123384">
    <property type="protein sequence ID" value="XCC94809.1"/>
    <property type="molecule type" value="Genomic_DNA"/>
</dbReference>